<evidence type="ECO:0000256" key="2">
    <source>
        <dbReference type="ARBA" id="ARBA00004555"/>
    </source>
</evidence>
<dbReference type="SUPFAM" id="SSF49348">
    <property type="entry name" value="Clathrin adaptor appendage domain"/>
    <property type="match status" value="1"/>
</dbReference>
<evidence type="ECO:0000256" key="6">
    <source>
        <dbReference type="ARBA" id="ARBA00023034"/>
    </source>
</evidence>
<dbReference type="InterPro" id="IPR002553">
    <property type="entry name" value="Clathrin/coatomer_adapt-like_N"/>
</dbReference>
<gene>
    <name evidence="12" type="primary">AP1G1</name>
    <name evidence="12" type="ORF">GUITHDRAFT_148869</name>
</gene>
<dbReference type="PANTHER" id="PTHR22780">
    <property type="entry name" value="ADAPTIN, ALPHA/GAMMA/EPSILON"/>
    <property type="match status" value="1"/>
</dbReference>
<protein>
    <recommendedName>
        <fullName evidence="9">AP-1 complex subunit gamma</fullName>
    </recommendedName>
</protein>
<dbReference type="InterPro" id="IPR050840">
    <property type="entry name" value="Adaptor_Complx_Large_Subunit"/>
</dbReference>
<dbReference type="Pfam" id="PF01602">
    <property type="entry name" value="Adaptin_N"/>
    <property type="match status" value="2"/>
</dbReference>
<dbReference type="InterPro" id="IPR011989">
    <property type="entry name" value="ARM-like"/>
</dbReference>
<dbReference type="Gene3D" id="2.60.40.1230">
    <property type="match status" value="1"/>
</dbReference>
<evidence type="ECO:0000256" key="4">
    <source>
        <dbReference type="ARBA" id="ARBA00022448"/>
    </source>
</evidence>
<evidence type="ECO:0000256" key="3">
    <source>
        <dbReference type="ARBA" id="ARBA00006613"/>
    </source>
</evidence>
<dbReference type="InterPro" id="IPR017107">
    <property type="entry name" value="AP1_complex_gsu"/>
</dbReference>
<keyword evidence="7 9" id="KW-0472">Membrane</keyword>
<dbReference type="eggNOG" id="KOG1062">
    <property type="taxonomic scope" value="Eukaryota"/>
</dbReference>
<feature type="compositionally biased region" description="Low complexity" evidence="10">
    <location>
        <begin position="666"/>
        <end position="679"/>
    </location>
</feature>
<organism evidence="12">
    <name type="scientific">Guillardia theta (strain CCMP2712)</name>
    <name type="common">Cryptophyte</name>
    <dbReference type="NCBI Taxonomy" id="905079"/>
    <lineage>
        <taxon>Eukaryota</taxon>
        <taxon>Cryptophyceae</taxon>
        <taxon>Pyrenomonadales</taxon>
        <taxon>Geminigeraceae</taxon>
        <taxon>Guillardia</taxon>
    </lineage>
</organism>
<dbReference type="InterPro" id="IPR008152">
    <property type="entry name" value="Clathrin_a/b/g-adaptin_app_Ig"/>
</dbReference>
<evidence type="ECO:0000256" key="9">
    <source>
        <dbReference type="PIRNR" id="PIRNR037094"/>
    </source>
</evidence>
<evidence type="ECO:0000313" key="14">
    <source>
        <dbReference type="Proteomes" id="UP000011087"/>
    </source>
</evidence>
<dbReference type="GO" id="GO:0030121">
    <property type="term" value="C:AP-1 adaptor complex"/>
    <property type="evidence" value="ECO:0007669"/>
    <property type="project" value="InterPro"/>
</dbReference>
<dbReference type="InterPro" id="IPR016024">
    <property type="entry name" value="ARM-type_fold"/>
</dbReference>
<feature type="compositionally biased region" description="Low complexity" evidence="10">
    <location>
        <begin position="599"/>
        <end position="626"/>
    </location>
</feature>
<feature type="domain" description="GAE" evidence="11">
    <location>
        <begin position="700"/>
        <end position="802"/>
    </location>
</feature>
<dbReference type="OrthoDB" id="28053at2759"/>
<dbReference type="GO" id="GO:0016192">
    <property type="term" value="P:vesicle-mediated transport"/>
    <property type="evidence" value="ECO:0007669"/>
    <property type="project" value="InterPro"/>
</dbReference>
<feature type="compositionally biased region" description="Polar residues" evidence="10">
    <location>
        <begin position="581"/>
        <end position="597"/>
    </location>
</feature>
<dbReference type="Pfam" id="PF02883">
    <property type="entry name" value="Alpha_adaptinC2"/>
    <property type="match status" value="1"/>
</dbReference>
<dbReference type="InterPro" id="IPR013041">
    <property type="entry name" value="Clathrin_app_Ig-like_sf"/>
</dbReference>
<evidence type="ECO:0000256" key="10">
    <source>
        <dbReference type="SAM" id="MobiDB-lite"/>
    </source>
</evidence>
<dbReference type="GO" id="GO:0006886">
    <property type="term" value="P:intracellular protein transport"/>
    <property type="evidence" value="ECO:0007669"/>
    <property type="project" value="UniProtKB-UniRule"/>
</dbReference>
<dbReference type="STRING" id="905079.L1I744"/>
<comment type="subcellular location">
    <subcellularLocation>
        <location evidence="1">Cytoplasmic vesicle membrane</location>
    </subcellularLocation>
    <subcellularLocation>
        <location evidence="2">Golgi apparatus</location>
    </subcellularLocation>
</comment>
<reference evidence="14" key="2">
    <citation type="submission" date="2012-11" db="EMBL/GenBank/DDBJ databases">
        <authorList>
            <person name="Kuo A."/>
            <person name="Curtis B.A."/>
            <person name="Tanifuji G."/>
            <person name="Burki F."/>
            <person name="Gruber A."/>
            <person name="Irimia M."/>
            <person name="Maruyama S."/>
            <person name="Arias M.C."/>
            <person name="Ball S.G."/>
            <person name="Gile G.H."/>
            <person name="Hirakawa Y."/>
            <person name="Hopkins J.F."/>
            <person name="Rensing S.A."/>
            <person name="Schmutz J."/>
            <person name="Symeonidi A."/>
            <person name="Elias M."/>
            <person name="Eveleigh R.J."/>
            <person name="Herman E.K."/>
            <person name="Klute M.J."/>
            <person name="Nakayama T."/>
            <person name="Obornik M."/>
            <person name="Reyes-Prieto A."/>
            <person name="Armbrust E.V."/>
            <person name="Aves S.J."/>
            <person name="Beiko R.G."/>
            <person name="Coutinho P."/>
            <person name="Dacks J.B."/>
            <person name="Durnford D.G."/>
            <person name="Fast N.M."/>
            <person name="Green B.R."/>
            <person name="Grisdale C."/>
            <person name="Hempe F."/>
            <person name="Henrissat B."/>
            <person name="Hoppner M.P."/>
            <person name="Ishida K.-I."/>
            <person name="Kim E."/>
            <person name="Koreny L."/>
            <person name="Kroth P.G."/>
            <person name="Liu Y."/>
            <person name="Malik S.-B."/>
            <person name="Maier U.G."/>
            <person name="McRose D."/>
            <person name="Mock T."/>
            <person name="Neilson J.A."/>
            <person name="Onodera N.T."/>
            <person name="Poole A.M."/>
            <person name="Pritham E.J."/>
            <person name="Richards T.A."/>
            <person name="Rocap G."/>
            <person name="Roy S.W."/>
            <person name="Sarai C."/>
            <person name="Schaack S."/>
            <person name="Shirato S."/>
            <person name="Slamovits C.H."/>
            <person name="Spencer D.F."/>
            <person name="Suzuki S."/>
            <person name="Worden A.Z."/>
            <person name="Zauner S."/>
            <person name="Barry K."/>
            <person name="Bell C."/>
            <person name="Bharti A.K."/>
            <person name="Crow J.A."/>
            <person name="Grimwood J."/>
            <person name="Kramer R."/>
            <person name="Lindquist E."/>
            <person name="Lucas S."/>
            <person name="Salamov A."/>
            <person name="McFadden G.I."/>
            <person name="Lane C.E."/>
            <person name="Keeling P.J."/>
            <person name="Gray M.W."/>
            <person name="Grigoriev I.V."/>
            <person name="Archibald J.M."/>
        </authorList>
    </citation>
    <scope>NUCLEOTIDE SEQUENCE</scope>
    <source>
        <strain evidence="14">CCMP2712</strain>
    </source>
</reference>
<dbReference type="EnsemblProtists" id="EKX32076">
    <property type="protein sequence ID" value="EKX32076"/>
    <property type="gene ID" value="GUITHDRAFT_148869"/>
</dbReference>
<dbReference type="KEGG" id="gtt:GUITHDRAFT_148869"/>
<sequence>MEEQELIRAVRACKTQAEERDAIAKECAAIRTAFKDEDNPYRHRNVAKLLFIHMLGYPTHFGQMECLKLIASPRFPEKRIGYLGLMLLLDEDTEVLMLVTNSLKNDLGHANQFVIGQALCAIGDIGSVDMSLPRPCGGGREASVLPECLRQEECPDMIENYIDRISSLLSDRNHGVLIGTLSLLIELAETEPSLIPSFRSLSQQLLKMLKNLVLSGYAPEHDVCGITDPFLQVKILRALRMLAKGDKEVSDSISDILAQVATNTESAKNAGNAILYECVLTIVGIEADSGLRVLAVNILGRFLLNRDNNIRYVGLNTLALVASGDIKAIQRHRGTVVECLKDPDISIRRRALDLVYLLVNESNVRPLIKELLVYLSNSDVEFKEDLTSKICSVVTKHASSKLFQTDTIIKVLTEAGEYVNDQVTALLPVLISSDSILQSFAAHSLFRALEKDNSKSKLTCIAAWTCGEYGELLSSSCRIDETDTVLEAVPSDRVISTLVQTLDSSLQTVTVKQYILTALVKLYSRYAPMRMTIRSALEKHSSSIFVELQQRAVEYSLLAQMEPSLVKELMDHMPTPDDEAVTNNEVQTPSTSRQTTGRPAAAPAPSAVDDLLDLLGDLPANPNGNQAPPPAAANSQQSLVDLMGDIFGPPPTEAPAQPSLSMSDAPLPGLQPQQDLLGGLMTGGGGGGGGAPAAAAAAGDGGMSIVAYNKNGIQIQFDMSKHPSNPQLTQVNATYTNNNPFPVSSFVFQAAVPKHAKLQVNPPSASVIPANGSGSVTQVFRLSNPMYAEKRMVMKIKGVQSC</sequence>
<dbReference type="RefSeq" id="XP_005819056.1">
    <property type="nucleotide sequence ID" value="XM_005818999.1"/>
</dbReference>
<comment type="similarity">
    <text evidence="3 9">Belongs to the adaptor complexes large subunit family.</text>
</comment>
<evidence type="ECO:0000313" key="13">
    <source>
        <dbReference type="EnsemblProtists" id="EKX32076"/>
    </source>
</evidence>
<dbReference type="PROSITE" id="PS50180">
    <property type="entry name" value="GAE"/>
    <property type="match status" value="1"/>
</dbReference>
<evidence type="ECO:0000256" key="8">
    <source>
        <dbReference type="ARBA" id="ARBA00023329"/>
    </source>
</evidence>
<dbReference type="AlphaFoldDB" id="L1I744"/>
<accession>L1I744</accession>
<dbReference type="PaxDb" id="55529-EKX32076"/>
<dbReference type="SUPFAM" id="SSF48371">
    <property type="entry name" value="ARM repeat"/>
    <property type="match status" value="1"/>
</dbReference>
<dbReference type="EMBL" id="JH993213">
    <property type="protein sequence ID" value="EKX32076.1"/>
    <property type="molecule type" value="Genomic_DNA"/>
</dbReference>
<name>L1I744_GUITC</name>
<dbReference type="Proteomes" id="UP000011087">
    <property type="component" value="Unassembled WGS sequence"/>
</dbReference>
<dbReference type="OMA" id="AICAMRI"/>
<evidence type="ECO:0000313" key="12">
    <source>
        <dbReference type="EMBL" id="EKX32076.1"/>
    </source>
</evidence>
<keyword evidence="14" id="KW-1185">Reference proteome</keyword>
<dbReference type="InterPro" id="IPR008153">
    <property type="entry name" value="GAE_dom"/>
</dbReference>
<keyword evidence="5 9" id="KW-0653">Protein transport</keyword>
<feature type="compositionally biased region" description="Gly residues" evidence="10">
    <location>
        <begin position="680"/>
        <end position="691"/>
    </location>
</feature>
<reference evidence="13" key="3">
    <citation type="submission" date="2015-06" db="UniProtKB">
        <authorList>
            <consortium name="EnsemblProtists"/>
        </authorList>
    </citation>
    <scope>IDENTIFICATION</scope>
</reference>
<keyword evidence="6 9" id="KW-0333">Golgi apparatus</keyword>
<keyword evidence="8 9" id="KW-0968">Cytoplasmic vesicle</keyword>
<evidence type="ECO:0000256" key="5">
    <source>
        <dbReference type="ARBA" id="ARBA00022927"/>
    </source>
</evidence>
<reference evidence="12 14" key="1">
    <citation type="journal article" date="2012" name="Nature">
        <title>Algal genomes reveal evolutionary mosaicism and the fate of nucleomorphs.</title>
        <authorList>
            <consortium name="DOE Joint Genome Institute"/>
            <person name="Curtis B.A."/>
            <person name="Tanifuji G."/>
            <person name="Burki F."/>
            <person name="Gruber A."/>
            <person name="Irimia M."/>
            <person name="Maruyama S."/>
            <person name="Arias M.C."/>
            <person name="Ball S.G."/>
            <person name="Gile G.H."/>
            <person name="Hirakawa Y."/>
            <person name="Hopkins J.F."/>
            <person name="Kuo A."/>
            <person name="Rensing S.A."/>
            <person name="Schmutz J."/>
            <person name="Symeonidi A."/>
            <person name="Elias M."/>
            <person name="Eveleigh R.J."/>
            <person name="Herman E.K."/>
            <person name="Klute M.J."/>
            <person name="Nakayama T."/>
            <person name="Obornik M."/>
            <person name="Reyes-Prieto A."/>
            <person name="Armbrust E.V."/>
            <person name="Aves S.J."/>
            <person name="Beiko R.G."/>
            <person name="Coutinho P."/>
            <person name="Dacks J.B."/>
            <person name="Durnford D.G."/>
            <person name="Fast N.M."/>
            <person name="Green B.R."/>
            <person name="Grisdale C.J."/>
            <person name="Hempel F."/>
            <person name="Henrissat B."/>
            <person name="Hoppner M.P."/>
            <person name="Ishida K."/>
            <person name="Kim E."/>
            <person name="Koreny L."/>
            <person name="Kroth P.G."/>
            <person name="Liu Y."/>
            <person name="Malik S.B."/>
            <person name="Maier U.G."/>
            <person name="McRose D."/>
            <person name="Mock T."/>
            <person name="Neilson J.A."/>
            <person name="Onodera N.T."/>
            <person name="Poole A.M."/>
            <person name="Pritham E.J."/>
            <person name="Richards T.A."/>
            <person name="Rocap G."/>
            <person name="Roy S.W."/>
            <person name="Sarai C."/>
            <person name="Schaack S."/>
            <person name="Shirato S."/>
            <person name="Slamovits C.H."/>
            <person name="Spencer D.F."/>
            <person name="Suzuki S."/>
            <person name="Worden A.Z."/>
            <person name="Zauner S."/>
            <person name="Barry K."/>
            <person name="Bell C."/>
            <person name="Bharti A.K."/>
            <person name="Crow J.A."/>
            <person name="Grimwood J."/>
            <person name="Kramer R."/>
            <person name="Lindquist E."/>
            <person name="Lucas S."/>
            <person name="Salamov A."/>
            <person name="McFadden G.I."/>
            <person name="Lane C.E."/>
            <person name="Keeling P.J."/>
            <person name="Gray M.W."/>
            <person name="Grigoriev I.V."/>
            <person name="Archibald J.M."/>
        </authorList>
    </citation>
    <scope>NUCLEOTIDE SEQUENCE</scope>
    <source>
        <strain evidence="12 14">CCMP2712</strain>
    </source>
</reference>
<proteinExistence type="inferred from homology"/>
<feature type="region of interest" description="Disordered" evidence="10">
    <location>
        <begin position="573"/>
        <end position="694"/>
    </location>
</feature>
<dbReference type="Gene3D" id="1.25.10.10">
    <property type="entry name" value="Leucine-rich Repeat Variant"/>
    <property type="match status" value="1"/>
</dbReference>
<dbReference type="HOGENOM" id="CLU_003824_0_0_1"/>
<dbReference type="GeneID" id="17288804"/>
<evidence type="ECO:0000256" key="7">
    <source>
        <dbReference type="ARBA" id="ARBA00023136"/>
    </source>
</evidence>
<evidence type="ECO:0000256" key="1">
    <source>
        <dbReference type="ARBA" id="ARBA00004156"/>
    </source>
</evidence>
<dbReference type="SMART" id="SM00809">
    <property type="entry name" value="Alpha_adaptinC2"/>
    <property type="match status" value="1"/>
</dbReference>
<dbReference type="PIRSF" id="PIRSF037094">
    <property type="entry name" value="AP1_complex_gamma"/>
    <property type="match status" value="1"/>
</dbReference>
<evidence type="ECO:0000259" key="11">
    <source>
        <dbReference type="PROSITE" id="PS50180"/>
    </source>
</evidence>
<keyword evidence="4 9" id="KW-0813">Transport</keyword>